<dbReference type="InterPro" id="IPR046525">
    <property type="entry name" value="DUF6702"/>
</dbReference>
<dbReference type="Pfam" id="PF20420">
    <property type="entry name" value="DUF6702"/>
    <property type="match status" value="1"/>
</dbReference>
<evidence type="ECO:0000313" key="2">
    <source>
        <dbReference type="EMBL" id="EMI52971.1"/>
    </source>
</evidence>
<dbReference type="PATRIC" id="fig|1263870.3.peg.5927"/>
<sequence>MLAITFAFLSTVLLHPSAESLAEVQWNASTRKVEVALRLRIADEQRLLQSVSSQSATVILADEAALERAGLSVIRRRIGFGKLNDLQSPTNTSKQPQGTEVAKRYQWIGRRSEGGHAWWFFEIATPSGRPTHLRCTLFEKPSDPQNRNDSSHDHLHAMPVSTFLILADAQPASDPPAERRSSSPRPNSMTLTPEHPISEIQWVVPAS</sequence>
<protein>
    <submittedName>
        <fullName evidence="2">Putative secreted protein</fullName>
    </submittedName>
</protein>
<dbReference type="Proteomes" id="UP000011885">
    <property type="component" value="Unassembled WGS sequence"/>
</dbReference>
<dbReference type="EMBL" id="ANOH01000395">
    <property type="protein sequence ID" value="EMI52971.1"/>
    <property type="molecule type" value="Genomic_DNA"/>
</dbReference>
<evidence type="ECO:0000256" key="1">
    <source>
        <dbReference type="SAM" id="MobiDB-lite"/>
    </source>
</evidence>
<keyword evidence="3" id="KW-1185">Reference proteome</keyword>
<name>M5U537_9BACT</name>
<gene>
    <name evidence="2" type="ORF">RSSM_05599</name>
</gene>
<feature type="region of interest" description="Disordered" evidence="1">
    <location>
        <begin position="170"/>
        <end position="197"/>
    </location>
</feature>
<reference evidence="2 3" key="1">
    <citation type="journal article" date="2013" name="Mar. Genomics">
        <title>Expression of sulfatases in Rhodopirellula baltica and the diversity of sulfatases in the genus Rhodopirellula.</title>
        <authorList>
            <person name="Wegner C.E."/>
            <person name="Richter-Heitmann T."/>
            <person name="Klindworth A."/>
            <person name="Klockow C."/>
            <person name="Richter M."/>
            <person name="Achstetter T."/>
            <person name="Glockner F.O."/>
            <person name="Harder J."/>
        </authorList>
    </citation>
    <scope>NUCLEOTIDE SEQUENCE [LARGE SCALE GENOMIC DNA]</scope>
    <source>
        <strain evidence="2 3">SM41</strain>
    </source>
</reference>
<comment type="caution">
    <text evidence="2">The sequence shown here is derived from an EMBL/GenBank/DDBJ whole genome shotgun (WGS) entry which is preliminary data.</text>
</comment>
<organism evidence="2 3">
    <name type="scientific">Rhodopirellula sallentina SM41</name>
    <dbReference type="NCBI Taxonomy" id="1263870"/>
    <lineage>
        <taxon>Bacteria</taxon>
        <taxon>Pseudomonadati</taxon>
        <taxon>Planctomycetota</taxon>
        <taxon>Planctomycetia</taxon>
        <taxon>Pirellulales</taxon>
        <taxon>Pirellulaceae</taxon>
        <taxon>Rhodopirellula</taxon>
    </lineage>
</organism>
<proteinExistence type="predicted"/>
<dbReference type="AlphaFoldDB" id="M5U537"/>
<dbReference type="RefSeq" id="WP_008686616.1">
    <property type="nucleotide sequence ID" value="NZ_ANOH01000395.1"/>
</dbReference>
<accession>M5U537</accession>
<evidence type="ECO:0000313" key="3">
    <source>
        <dbReference type="Proteomes" id="UP000011885"/>
    </source>
</evidence>